<dbReference type="Gene3D" id="3.90.1140.10">
    <property type="entry name" value="Cyclic phosphodiesterase"/>
    <property type="match status" value="1"/>
</dbReference>
<dbReference type="RefSeq" id="WP_072706306.1">
    <property type="nucleotide sequence ID" value="NZ_FMJB01000047.1"/>
</dbReference>
<proteinExistence type="predicted"/>
<dbReference type="Pfam" id="PF06299">
    <property type="entry name" value="DUF1045"/>
    <property type="match status" value="1"/>
</dbReference>
<gene>
    <name evidence="1" type="ORF">KARMA_1866</name>
</gene>
<organism evidence="1 2">
    <name type="scientific">Donghicola eburneus</name>
    <dbReference type="NCBI Taxonomy" id="393278"/>
    <lineage>
        <taxon>Bacteria</taxon>
        <taxon>Pseudomonadati</taxon>
        <taxon>Pseudomonadota</taxon>
        <taxon>Alphaproteobacteria</taxon>
        <taxon>Rhodobacterales</taxon>
        <taxon>Roseobacteraceae</taxon>
        <taxon>Donghicola</taxon>
    </lineage>
</organism>
<protein>
    <submittedName>
        <fullName evidence="1">Putative phosphonate metabolism protein</fullName>
    </submittedName>
</protein>
<evidence type="ECO:0000313" key="2">
    <source>
        <dbReference type="Proteomes" id="UP000184085"/>
    </source>
</evidence>
<accession>A0A1M4N0V3</accession>
<dbReference type="PIRSF" id="PIRSF033328">
    <property type="entry name" value="Phest_Mll4975"/>
    <property type="match status" value="1"/>
</dbReference>
<reference evidence="2" key="1">
    <citation type="submission" date="2016-09" db="EMBL/GenBank/DDBJ databases">
        <authorList>
            <person name="Wibberg D."/>
        </authorList>
    </citation>
    <scope>NUCLEOTIDE SEQUENCE [LARGE SCALE GENOMIC DNA]</scope>
</reference>
<evidence type="ECO:0000313" key="1">
    <source>
        <dbReference type="EMBL" id="SCM67664.1"/>
    </source>
</evidence>
<dbReference type="NCBIfam" id="TIGR03223">
    <property type="entry name" value="Phn_opern_protn"/>
    <property type="match status" value="1"/>
</dbReference>
<dbReference type="Proteomes" id="UP000184085">
    <property type="component" value="Unassembled WGS sequence"/>
</dbReference>
<dbReference type="EMBL" id="FMJB01000047">
    <property type="protein sequence ID" value="SCM67664.1"/>
    <property type="molecule type" value="Genomic_DNA"/>
</dbReference>
<dbReference type="AlphaFoldDB" id="A0A1M4N0V3"/>
<keyword evidence="2" id="KW-1185">Reference proteome</keyword>
<name>A0A1M4N0V3_9RHOB</name>
<dbReference type="InterPro" id="IPR009389">
    <property type="entry name" value="DUF1045"/>
</dbReference>
<sequence>MQGFKRYAIYYAPESAVFADFGKRWLGWDPLAGCDVPHPPYELPMDEITRTPRKYGFHGTIKPPFRLARGVDIGALHAAATALMAGMSPVRVEALKLKRIGGFLALVPEGDTTELKSMAGKVVKALDAFRAPMTDADIARRNPARLSDHQLDLLHRWGYPYVMDEFRFHLTLTSRVSPELAERTREVLDTTLPDILPRPLKIRSLCLFGEADDGNFHMLHRYPFGG</sequence>